<dbReference type="InterPro" id="IPR005964">
    <property type="entry name" value="Glc/Gal_transptr_bac"/>
</dbReference>
<evidence type="ECO:0000313" key="15">
    <source>
        <dbReference type="Proteomes" id="UP000675747"/>
    </source>
</evidence>
<feature type="domain" description="Major facilitator superfamily (MFS) profile" evidence="12">
    <location>
        <begin position="11"/>
        <end position="416"/>
    </location>
</feature>
<evidence type="ECO:0000256" key="8">
    <source>
        <dbReference type="ARBA" id="ARBA00022692"/>
    </source>
</evidence>
<dbReference type="SUPFAM" id="SSF103473">
    <property type="entry name" value="MFS general substrate transporter"/>
    <property type="match status" value="1"/>
</dbReference>
<feature type="transmembrane region" description="Helical" evidence="11">
    <location>
        <begin position="391"/>
        <end position="411"/>
    </location>
</feature>
<feature type="transmembrane region" description="Helical" evidence="11">
    <location>
        <begin position="190"/>
        <end position="210"/>
    </location>
</feature>
<keyword evidence="15" id="KW-1185">Reference proteome</keyword>
<protein>
    <submittedName>
        <fullName evidence="13">Sugar MFS transporter</fullName>
    </submittedName>
</protein>
<evidence type="ECO:0000256" key="1">
    <source>
        <dbReference type="ARBA" id="ARBA00003321"/>
    </source>
</evidence>
<dbReference type="Gene3D" id="1.20.1250.20">
    <property type="entry name" value="MFS general substrate transporter like domains"/>
    <property type="match status" value="2"/>
</dbReference>
<keyword evidence="8 11" id="KW-0812">Transmembrane</keyword>
<proteinExistence type="inferred from homology"/>
<dbReference type="NCBIfam" id="TIGR01272">
    <property type="entry name" value="gluP"/>
    <property type="match status" value="1"/>
</dbReference>
<dbReference type="InterPro" id="IPR011701">
    <property type="entry name" value="MFS"/>
</dbReference>
<evidence type="ECO:0000256" key="11">
    <source>
        <dbReference type="SAM" id="Phobius"/>
    </source>
</evidence>
<gene>
    <name evidence="14" type="ORF">KB893_001415</name>
    <name evidence="13" type="ORF">KB893_03370</name>
</gene>
<feature type="transmembrane region" description="Helical" evidence="11">
    <location>
        <begin position="332"/>
        <end position="354"/>
    </location>
</feature>
<keyword evidence="4" id="KW-0813">Transport</keyword>
<keyword evidence="5" id="KW-1003">Cell membrane</keyword>
<reference evidence="14 15" key="1">
    <citation type="journal article" date="2021" name="Microbiol. Resour. Announc.">
        <title>Draft Genome Sequence of Coralloluteibacterium stylophorae LMG 29479T.</title>
        <authorList>
            <person name="Karlyshev A.V."/>
            <person name="Kudryashova E.B."/>
            <person name="Ariskina E.V."/>
            <person name="Conroy A.P."/>
            <person name="Abidueva E.Y."/>
        </authorList>
    </citation>
    <scope>NUCLEOTIDE SEQUENCE [LARGE SCALE GENOMIC DNA]</scope>
    <source>
        <strain evidence="14 15">LMG 29479</strain>
    </source>
</reference>
<dbReference type="Pfam" id="PF07690">
    <property type="entry name" value="MFS_1"/>
    <property type="match status" value="1"/>
</dbReference>
<comment type="function">
    <text evidence="1">Intake of glucose and galactose.</text>
</comment>
<feature type="transmembrane region" description="Helical" evidence="11">
    <location>
        <begin position="73"/>
        <end position="95"/>
    </location>
</feature>
<sequence>MTEPRSTHGTALAVATTVFFMWGLLTSLNDVLIPHFQTVFALNYTISLLVQSAFFGAYFVMSVPAGRLVGRVGYQRGMAIGLVVSGLGALLFWPAAAAPSYPLFLCALFVLASGITTLQVAANPYVGLLGPERLASSRLNLAQAMNSLGATLGPKLGGVLIFSAAALGAAELAQLPPAEALAYQHEQARALQMPYLVLALVLFGLAVFLFRIRLAGTSDTGAAAAQRRPRLGVLLQHRGLLLAVLGIFIYVGTEVAIGSLLINYLALPEVAGLSHADGATYVTYYWGTAMVGRFVGFALLRTLDAGRVLGAAGLAAAALVLLSVVAGGEIALWAIVAVGLFNSVMFPTIFSLGIRGMGAATSSASSLLVMAIVGGALFPLAQGAIADTVGLRWSFLLPACGYLYIVFYGFIGSRGHARVDDAQA</sequence>
<dbReference type="GO" id="GO:0055056">
    <property type="term" value="F:D-glucose transmembrane transporter activity"/>
    <property type="evidence" value="ECO:0007669"/>
    <property type="project" value="InterPro"/>
</dbReference>
<dbReference type="GO" id="GO:0005886">
    <property type="term" value="C:plasma membrane"/>
    <property type="evidence" value="ECO:0007669"/>
    <property type="project" value="UniProtKB-SubCell"/>
</dbReference>
<dbReference type="InterPro" id="IPR050375">
    <property type="entry name" value="MFS_TsgA-like"/>
</dbReference>
<dbReference type="GO" id="GO:0005354">
    <property type="term" value="F:galactose transmembrane transporter activity"/>
    <property type="evidence" value="ECO:0007669"/>
    <property type="project" value="InterPro"/>
</dbReference>
<evidence type="ECO:0000313" key="13">
    <source>
        <dbReference type="EMBL" id="MBR0561567.1"/>
    </source>
</evidence>
<evidence type="ECO:0000256" key="9">
    <source>
        <dbReference type="ARBA" id="ARBA00022989"/>
    </source>
</evidence>
<evidence type="ECO:0000313" key="14">
    <source>
        <dbReference type="EMBL" id="MBS7455793.1"/>
    </source>
</evidence>
<feature type="transmembrane region" description="Helical" evidence="11">
    <location>
        <begin position="240"/>
        <end position="262"/>
    </location>
</feature>
<dbReference type="EMBL" id="JAGQFT020000001">
    <property type="protein sequence ID" value="MBS7455793.1"/>
    <property type="molecule type" value="Genomic_DNA"/>
</dbReference>
<dbReference type="EMBL" id="JAGQFT010000014">
    <property type="protein sequence ID" value="MBR0561567.1"/>
    <property type="molecule type" value="Genomic_DNA"/>
</dbReference>
<feature type="transmembrane region" description="Helical" evidence="11">
    <location>
        <begin position="39"/>
        <end position="61"/>
    </location>
</feature>
<keyword evidence="6" id="KW-0997">Cell inner membrane</keyword>
<comment type="subcellular location">
    <subcellularLocation>
        <location evidence="2">Cell inner membrane</location>
        <topology evidence="2">Multi-pass membrane protein</topology>
    </subcellularLocation>
</comment>
<name>A0A8J7VR72_9GAMM</name>
<organism evidence="13">
    <name type="scientific">Coralloluteibacterium stylophorae</name>
    <dbReference type="NCBI Taxonomy" id="1776034"/>
    <lineage>
        <taxon>Bacteria</taxon>
        <taxon>Pseudomonadati</taxon>
        <taxon>Pseudomonadota</taxon>
        <taxon>Gammaproteobacteria</taxon>
        <taxon>Lysobacterales</taxon>
        <taxon>Lysobacteraceae</taxon>
        <taxon>Coralloluteibacterium</taxon>
    </lineage>
</organism>
<feature type="transmembrane region" description="Helical" evidence="11">
    <location>
        <begin position="147"/>
        <end position="170"/>
    </location>
</feature>
<reference evidence="13" key="2">
    <citation type="submission" date="2021-04" db="EMBL/GenBank/DDBJ databases">
        <authorList>
            <person name="Karlyshev A.V."/>
        </authorList>
    </citation>
    <scope>NUCLEOTIDE SEQUENCE</scope>
    <source>
        <strain evidence="13">LMG 29479</strain>
    </source>
</reference>
<evidence type="ECO:0000256" key="7">
    <source>
        <dbReference type="ARBA" id="ARBA00022597"/>
    </source>
</evidence>
<feature type="transmembrane region" description="Helical" evidence="11">
    <location>
        <begin position="282"/>
        <end position="300"/>
    </location>
</feature>
<accession>A0A8J7VR72</accession>
<dbReference type="PANTHER" id="PTHR43702">
    <property type="entry name" value="L-FUCOSE-PROTON SYMPORTER"/>
    <property type="match status" value="1"/>
</dbReference>
<feature type="transmembrane region" description="Helical" evidence="11">
    <location>
        <begin position="366"/>
        <end position="385"/>
    </location>
</feature>
<dbReference type="AlphaFoldDB" id="A0A8J7VR72"/>
<dbReference type="RefSeq" id="WP_211925536.1">
    <property type="nucleotide sequence ID" value="NZ_JAGQFT020000001.1"/>
</dbReference>
<comment type="caution">
    <text evidence="13">The sequence shown here is derived from an EMBL/GenBank/DDBJ whole genome shotgun (WGS) entry which is preliminary data.</text>
</comment>
<keyword evidence="9 11" id="KW-1133">Transmembrane helix</keyword>
<evidence type="ECO:0000256" key="4">
    <source>
        <dbReference type="ARBA" id="ARBA00022448"/>
    </source>
</evidence>
<comment type="similarity">
    <text evidence="3">Belongs to the major facilitator superfamily. FHS transporter (TC 2.A.1.7) family.</text>
</comment>
<dbReference type="GO" id="GO:1904659">
    <property type="term" value="P:D-glucose transmembrane transport"/>
    <property type="evidence" value="ECO:0007669"/>
    <property type="project" value="InterPro"/>
</dbReference>
<feature type="transmembrane region" description="Helical" evidence="11">
    <location>
        <begin position="12"/>
        <end position="33"/>
    </location>
</feature>
<evidence type="ECO:0000256" key="6">
    <source>
        <dbReference type="ARBA" id="ARBA00022519"/>
    </source>
</evidence>
<feature type="transmembrane region" description="Helical" evidence="11">
    <location>
        <begin position="101"/>
        <end position="126"/>
    </location>
</feature>
<dbReference type="PROSITE" id="PS50850">
    <property type="entry name" value="MFS"/>
    <property type="match status" value="1"/>
</dbReference>
<dbReference type="PANTHER" id="PTHR43702:SF3">
    <property type="entry name" value="PROTEIN TSGA"/>
    <property type="match status" value="1"/>
</dbReference>
<keyword evidence="10 11" id="KW-0472">Membrane</keyword>
<dbReference type="InterPro" id="IPR036259">
    <property type="entry name" value="MFS_trans_sf"/>
</dbReference>
<evidence type="ECO:0000256" key="3">
    <source>
        <dbReference type="ARBA" id="ARBA00009120"/>
    </source>
</evidence>
<dbReference type="CDD" id="cd17394">
    <property type="entry name" value="MFS_FucP_like"/>
    <property type="match status" value="1"/>
</dbReference>
<evidence type="ECO:0000256" key="10">
    <source>
        <dbReference type="ARBA" id="ARBA00023136"/>
    </source>
</evidence>
<evidence type="ECO:0000256" key="5">
    <source>
        <dbReference type="ARBA" id="ARBA00022475"/>
    </source>
</evidence>
<evidence type="ECO:0000259" key="12">
    <source>
        <dbReference type="PROSITE" id="PS50850"/>
    </source>
</evidence>
<feature type="transmembrane region" description="Helical" evidence="11">
    <location>
        <begin position="307"/>
        <end position="326"/>
    </location>
</feature>
<dbReference type="InterPro" id="IPR020846">
    <property type="entry name" value="MFS_dom"/>
</dbReference>
<dbReference type="Proteomes" id="UP000675747">
    <property type="component" value="Unassembled WGS sequence"/>
</dbReference>
<keyword evidence="7" id="KW-0762">Sugar transport</keyword>
<evidence type="ECO:0000256" key="2">
    <source>
        <dbReference type="ARBA" id="ARBA00004429"/>
    </source>
</evidence>